<dbReference type="Proteomes" id="UP000077266">
    <property type="component" value="Unassembled WGS sequence"/>
</dbReference>
<dbReference type="AlphaFoldDB" id="A0A165DQI1"/>
<evidence type="ECO:0000313" key="3">
    <source>
        <dbReference type="Proteomes" id="UP000077266"/>
    </source>
</evidence>
<sequence>MYGDARSGTPDRYSSRSPFPSSTSRNGDRGEQGQALEVLEFADGRVIWQVVDGLRAAEDLDFDSESGFRSRASFDSGYSLPEPDLQLQVREHKRIPSKGSVASSAYNRKSAYARPETKVFYSDADHIGRLIDSMTRGMNSGSFNVVPNMPTPTGSSFADAQAGKWTMEEVSSS</sequence>
<dbReference type="InParanoid" id="A0A165DQI1"/>
<accession>A0A165DQI1</accession>
<feature type="region of interest" description="Disordered" evidence="1">
    <location>
        <begin position="1"/>
        <end position="34"/>
    </location>
</feature>
<evidence type="ECO:0000313" key="2">
    <source>
        <dbReference type="EMBL" id="KZV85123.1"/>
    </source>
</evidence>
<organism evidence="2 3">
    <name type="scientific">Exidia glandulosa HHB12029</name>
    <dbReference type="NCBI Taxonomy" id="1314781"/>
    <lineage>
        <taxon>Eukaryota</taxon>
        <taxon>Fungi</taxon>
        <taxon>Dikarya</taxon>
        <taxon>Basidiomycota</taxon>
        <taxon>Agaricomycotina</taxon>
        <taxon>Agaricomycetes</taxon>
        <taxon>Auriculariales</taxon>
        <taxon>Exidiaceae</taxon>
        <taxon>Exidia</taxon>
    </lineage>
</organism>
<keyword evidence="3" id="KW-1185">Reference proteome</keyword>
<reference evidence="2 3" key="1">
    <citation type="journal article" date="2016" name="Mol. Biol. Evol.">
        <title>Comparative Genomics of Early-Diverging Mushroom-Forming Fungi Provides Insights into the Origins of Lignocellulose Decay Capabilities.</title>
        <authorList>
            <person name="Nagy L.G."/>
            <person name="Riley R."/>
            <person name="Tritt A."/>
            <person name="Adam C."/>
            <person name="Daum C."/>
            <person name="Floudas D."/>
            <person name="Sun H."/>
            <person name="Yadav J.S."/>
            <person name="Pangilinan J."/>
            <person name="Larsson K.H."/>
            <person name="Matsuura K."/>
            <person name="Barry K."/>
            <person name="Labutti K."/>
            <person name="Kuo R."/>
            <person name="Ohm R.A."/>
            <person name="Bhattacharya S.S."/>
            <person name="Shirouzu T."/>
            <person name="Yoshinaga Y."/>
            <person name="Martin F.M."/>
            <person name="Grigoriev I.V."/>
            <person name="Hibbett D.S."/>
        </authorList>
    </citation>
    <scope>NUCLEOTIDE SEQUENCE [LARGE SCALE GENOMIC DNA]</scope>
    <source>
        <strain evidence="2 3">HHB12029</strain>
    </source>
</reference>
<dbReference type="EMBL" id="KV426199">
    <property type="protein sequence ID" value="KZV85123.1"/>
    <property type="molecule type" value="Genomic_DNA"/>
</dbReference>
<feature type="compositionally biased region" description="Low complexity" evidence="1">
    <location>
        <begin position="10"/>
        <end position="25"/>
    </location>
</feature>
<dbReference type="OrthoDB" id="3259825at2759"/>
<gene>
    <name evidence="2" type="ORF">EXIGLDRAFT_623418</name>
</gene>
<name>A0A165DQI1_EXIGL</name>
<proteinExistence type="predicted"/>
<evidence type="ECO:0000256" key="1">
    <source>
        <dbReference type="SAM" id="MobiDB-lite"/>
    </source>
</evidence>
<protein>
    <submittedName>
        <fullName evidence="2">Uncharacterized protein</fullName>
    </submittedName>
</protein>